<evidence type="ECO:0000313" key="1">
    <source>
        <dbReference type="EMBL" id="GAI04314.1"/>
    </source>
</evidence>
<gene>
    <name evidence="1" type="ORF">S06H3_19209</name>
</gene>
<reference evidence="1" key="1">
    <citation type="journal article" date="2014" name="Front. Microbiol.">
        <title>High frequency of phylogenetically diverse reductive dehalogenase-homologous genes in deep subseafloor sedimentary metagenomes.</title>
        <authorList>
            <person name="Kawai M."/>
            <person name="Futagami T."/>
            <person name="Toyoda A."/>
            <person name="Takaki Y."/>
            <person name="Nishi S."/>
            <person name="Hori S."/>
            <person name="Arai W."/>
            <person name="Tsubouchi T."/>
            <person name="Morono Y."/>
            <person name="Uchiyama I."/>
            <person name="Ito T."/>
            <person name="Fujiyama A."/>
            <person name="Inagaki F."/>
            <person name="Takami H."/>
        </authorList>
    </citation>
    <scope>NUCLEOTIDE SEQUENCE</scope>
    <source>
        <strain evidence="1">Expedition CK06-06</strain>
    </source>
</reference>
<proteinExistence type="predicted"/>
<accession>X1MD58</accession>
<organism evidence="1">
    <name type="scientific">marine sediment metagenome</name>
    <dbReference type="NCBI Taxonomy" id="412755"/>
    <lineage>
        <taxon>unclassified sequences</taxon>
        <taxon>metagenomes</taxon>
        <taxon>ecological metagenomes</taxon>
    </lineage>
</organism>
<evidence type="ECO:0008006" key="2">
    <source>
        <dbReference type="Google" id="ProtNLM"/>
    </source>
</evidence>
<name>X1MD58_9ZZZZ</name>
<dbReference type="Gene3D" id="3.90.25.10">
    <property type="entry name" value="UDP-galactose 4-epimerase, domain 1"/>
    <property type="match status" value="1"/>
</dbReference>
<comment type="caution">
    <text evidence="1">The sequence shown here is derived from an EMBL/GenBank/DDBJ whole genome shotgun (WGS) entry which is preliminary data.</text>
</comment>
<feature type="non-terminal residue" evidence="1">
    <location>
        <position position="1"/>
    </location>
</feature>
<protein>
    <recommendedName>
        <fullName evidence="2">NAD(P)-binding domain-containing protein</fullName>
    </recommendedName>
</protein>
<dbReference type="Gene3D" id="3.40.50.720">
    <property type="entry name" value="NAD(P)-binding Rossmann-like Domain"/>
    <property type="match status" value="1"/>
</dbReference>
<dbReference type="SUPFAM" id="SSF51735">
    <property type="entry name" value="NAD(P)-binding Rossmann-fold domains"/>
    <property type="match status" value="1"/>
</dbReference>
<sequence>YKAAIGEAFNLAAGREIKIKYLADTVNKMAGNNARLKFLHRRKWDTKPRILASNTKAKEMLGFNPYTDFEKGLKVTIKWFKDNWDNIERVANFGPGVSSAVRDK</sequence>
<dbReference type="EMBL" id="BARV01009810">
    <property type="protein sequence ID" value="GAI04314.1"/>
    <property type="molecule type" value="Genomic_DNA"/>
</dbReference>
<dbReference type="AlphaFoldDB" id="X1MD58"/>
<dbReference type="InterPro" id="IPR036291">
    <property type="entry name" value="NAD(P)-bd_dom_sf"/>
</dbReference>